<organism evidence="2 3">
    <name type="scientific">Stylonychia lemnae</name>
    <name type="common">Ciliate</name>
    <dbReference type="NCBI Taxonomy" id="5949"/>
    <lineage>
        <taxon>Eukaryota</taxon>
        <taxon>Sar</taxon>
        <taxon>Alveolata</taxon>
        <taxon>Ciliophora</taxon>
        <taxon>Intramacronucleata</taxon>
        <taxon>Spirotrichea</taxon>
        <taxon>Stichotrichia</taxon>
        <taxon>Sporadotrichida</taxon>
        <taxon>Oxytrichidae</taxon>
        <taxon>Stylonychinae</taxon>
        <taxon>Stylonychia</taxon>
    </lineage>
</organism>
<feature type="region of interest" description="Disordered" evidence="1">
    <location>
        <begin position="57"/>
        <end position="76"/>
    </location>
</feature>
<gene>
    <name evidence="2" type="primary">Contig7994.g8526</name>
    <name evidence="2" type="ORF">STYLEM_12112</name>
</gene>
<evidence type="ECO:0000256" key="1">
    <source>
        <dbReference type="SAM" id="MobiDB-lite"/>
    </source>
</evidence>
<name>A0A078AQ50_STYLE</name>
<feature type="region of interest" description="Disordered" evidence="1">
    <location>
        <begin position="1"/>
        <end position="37"/>
    </location>
</feature>
<evidence type="ECO:0000313" key="3">
    <source>
        <dbReference type="Proteomes" id="UP000039865"/>
    </source>
</evidence>
<dbReference type="AlphaFoldDB" id="A0A078AQ50"/>
<proteinExistence type="predicted"/>
<evidence type="ECO:0000313" key="2">
    <source>
        <dbReference type="EMBL" id="CDW83073.1"/>
    </source>
</evidence>
<dbReference type="Proteomes" id="UP000039865">
    <property type="component" value="Unassembled WGS sequence"/>
</dbReference>
<keyword evidence="3" id="KW-1185">Reference proteome</keyword>
<feature type="compositionally biased region" description="Low complexity" evidence="1">
    <location>
        <begin position="1"/>
        <end position="16"/>
    </location>
</feature>
<feature type="compositionally biased region" description="Polar residues" evidence="1">
    <location>
        <begin position="28"/>
        <end position="37"/>
    </location>
</feature>
<accession>A0A078AQ50</accession>
<sequence>MENQQLEVQEVQQLSSPLKTSIRDRDNLNQQQATLNQPEDRIKVDIKFSAVSRPVNQLSHGTVPKPEPKPGKGISVSKKITKQQSLSQQICLYIMLYDESSFIMVIGKILKNEKMYNQLCSEFESGTQADTCFHMATLTFMKHPFFLEYLLNTDIPMNHFNNDGLLPWFLLCHYHDDREFEKLFNLFMKHRPSEMNLNIVSPKGKCKNKTLYHIVMAKCPTLHKLKMFIDYEYDFKTDYELLFKTIDMINNCNYNECGYEEREKIVETLYNVTEAQRKLEFVKIIESSKNIMNTNPSNRIPQGLKMLASLTDGKLREIAKYI</sequence>
<dbReference type="InParanoid" id="A0A078AQ50"/>
<reference evidence="2 3" key="1">
    <citation type="submission" date="2014-06" db="EMBL/GenBank/DDBJ databases">
        <authorList>
            <person name="Swart Estienne"/>
        </authorList>
    </citation>
    <scope>NUCLEOTIDE SEQUENCE [LARGE SCALE GENOMIC DNA]</scope>
    <source>
        <strain evidence="2 3">130c</strain>
    </source>
</reference>
<protein>
    <submittedName>
        <fullName evidence="2">Uncharacterized protein</fullName>
    </submittedName>
</protein>
<dbReference type="EMBL" id="CCKQ01011503">
    <property type="protein sequence ID" value="CDW83073.1"/>
    <property type="molecule type" value="Genomic_DNA"/>
</dbReference>